<dbReference type="Proteomes" id="UP000649345">
    <property type="component" value="Unassembled WGS sequence"/>
</dbReference>
<dbReference type="EMBL" id="JACOOR010000008">
    <property type="protein sequence ID" value="MBC5660741.1"/>
    <property type="molecule type" value="Genomic_DNA"/>
</dbReference>
<dbReference type="RefSeq" id="WP_186872573.1">
    <property type="nucleotide sequence ID" value="NZ_JACOOR010000008.1"/>
</dbReference>
<dbReference type="Gene3D" id="3.40.50.10850">
    <property type="entry name" value="Ntrc-like two-domain protein"/>
    <property type="match status" value="1"/>
</dbReference>
<organism evidence="2 3">
    <name type="scientific">Anaerosacchariphilus hominis</name>
    <dbReference type="NCBI Taxonomy" id="2763017"/>
    <lineage>
        <taxon>Bacteria</taxon>
        <taxon>Bacillati</taxon>
        <taxon>Bacillota</taxon>
        <taxon>Clostridia</taxon>
        <taxon>Lachnospirales</taxon>
        <taxon>Lachnospiraceae</taxon>
        <taxon>Anaerosacchariphilus</taxon>
    </lineage>
</organism>
<comment type="caution">
    <text evidence="2">The sequence shown here is derived from an EMBL/GenBank/DDBJ whole genome shotgun (WGS) entry which is preliminary data.</text>
</comment>
<proteinExistence type="predicted"/>
<dbReference type="SUPFAM" id="SSF52540">
    <property type="entry name" value="P-loop containing nucleoside triphosphate hydrolases"/>
    <property type="match status" value="1"/>
</dbReference>
<dbReference type="AlphaFoldDB" id="A0A923LDM7"/>
<gene>
    <name evidence="2" type="ORF">H8S44_13320</name>
</gene>
<reference evidence="2" key="1">
    <citation type="submission" date="2020-08" db="EMBL/GenBank/DDBJ databases">
        <title>Genome public.</title>
        <authorList>
            <person name="Liu C."/>
            <person name="Sun Q."/>
        </authorList>
    </citation>
    <scope>NUCLEOTIDE SEQUENCE</scope>
    <source>
        <strain evidence="2">NSJ-68</strain>
    </source>
</reference>
<feature type="coiled-coil region" evidence="1">
    <location>
        <begin position="269"/>
        <end position="296"/>
    </location>
</feature>
<sequence length="320" mass="36917">MKTKQILVCDPDENYLLHFLNYVNQKKNPLFAARGFRSREELAASREAGEGQSVILLSELLEHELEESFSGKNVILLVEEPWQEKQEKAVYKYQSGRKLLSQLLSLCAEEAEEEKQVALRPERMKCIAVYSPVGRCGKTDFAVTLGKELSRKKRTLYLNLEACSGFEVLYGDSEQTLSELLYYLNQGKGAFPVKLESVIQRMGNLEYIPPFRVPGELCRIPGEEWKKLLDTLERESRYEILILDPDCAMDGLPELLERCEAVYMPVKEDERAKAKIRQYEETLEALGLEQVREREERFCFKSYEELETAARNCAGRWCGE</sequence>
<accession>A0A923LDM7</accession>
<evidence type="ECO:0000256" key="1">
    <source>
        <dbReference type="SAM" id="Coils"/>
    </source>
</evidence>
<evidence type="ECO:0000313" key="3">
    <source>
        <dbReference type="Proteomes" id="UP000649345"/>
    </source>
</evidence>
<keyword evidence="3" id="KW-1185">Reference proteome</keyword>
<dbReference type="Gene3D" id="3.40.50.300">
    <property type="entry name" value="P-loop containing nucleotide triphosphate hydrolases"/>
    <property type="match status" value="1"/>
</dbReference>
<dbReference type="InterPro" id="IPR027417">
    <property type="entry name" value="P-loop_NTPase"/>
</dbReference>
<name>A0A923LDM7_9FIRM</name>
<evidence type="ECO:0000313" key="2">
    <source>
        <dbReference type="EMBL" id="MBC5660741.1"/>
    </source>
</evidence>
<keyword evidence="1" id="KW-0175">Coiled coil</keyword>
<protein>
    <submittedName>
        <fullName evidence="2">Uncharacterized protein</fullName>
    </submittedName>
</protein>